<protein>
    <submittedName>
        <fullName evidence="1">Uncharacterized protein</fullName>
    </submittedName>
</protein>
<proteinExistence type="predicted"/>
<comment type="caution">
    <text evidence="1">The sequence shown here is derived from an EMBL/GenBank/DDBJ whole genome shotgun (WGS) entry which is preliminary data.</text>
</comment>
<evidence type="ECO:0000313" key="2">
    <source>
        <dbReference type="Proteomes" id="UP001390339"/>
    </source>
</evidence>
<dbReference type="Proteomes" id="UP001390339">
    <property type="component" value="Unassembled WGS sequence"/>
</dbReference>
<name>A0ABR2JPH8_9PEZI</name>
<sequence length="101" mass="10715">MSPQSTHLPRVNQDVVGVVRPAQDAHGDDVVEPVLVRVARLEHDAEMNQLVELRRALGADVDAGAVVGRQLVARVRVPDAMSIVDASVGSQVGNGACKEKD</sequence>
<evidence type="ECO:0000313" key="1">
    <source>
        <dbReference type="EMBL" id="KAK8880202.1"/>
    </source>
</evidence>
<organism evidence="1 2">
    <name type="scientific">Apiospora arundinis</name>
    <dbReference type="NCBI Taxonomy" id="335852"/>
    <lineage>
        <taxon>Eukaryota</taxon>
        <taxon>Fungi</taxon>
        <taxon>Dikarya</taxon>
        <taxon>Ascomycota</taxon>
        <taxon>Pezizomycotina</taxon>
        <taxon>Sordariomycetes</taxon>
        <taxon>Xylariomycetidae</taxon>
        <taxon>Amphisphaeriales</taxon>
        <taxon>Apiosporaceae</taxon>
        <taxon>Apiospora</taxon>
    </lineage>
</organism>
<accession>A0ABR2JPH8</accession>
<reference evidence="1 2" key="1">
    <citation type="journal article" date="2024" name="IMA Fungus">
        <title>Apiospora arundinis, a panoply of carbohydrate-active enzymes and secondary metabolites.</title>
        <authorList>
            <person name="Sorensen T."/>
            <person name="Petersen C."/>
            <person name="Muurmann A.T."/>
            <person name="Christiansen J.V."/>
            <person name="Brundto M.L."/>
            <person name="Overgaard C.K."/>
            <person name="Boysen A.T."/>
            <person name="Wollenberg R.D."/>
            <person name="Larsen T.O."/>
            <person name="Sorensen J.L."/>
            <person name="Nielsen K.L."/>
            <person name="Sondergaard T.E."/>
        </authorList>
    </citation>
    <scope>NUCLEOTIDE SEQUENCE [LARGE SCALE GENOMIC DNA]</scope>
    <source>
        <strain evidence="1 2">AAU 773</strain>
    </source>
</reference>
<keyword evidence="2" id="KW-1185">Reference proteome</keyword>
<dbReference type="EMBL" id="JAPCWZ010000001">
    <property type="protein sequence ID" value="KAK8880202.1"/>
    <property type="molecule type" value="Genomic_DNA"/>
</dbReference>
<gene>
    <name evidence="1" type="ORF">PGQ11_001496</name>
</gene>